<dbReference type="UniPathway" id="UPA00359">
    <property type="reaction ID" value="UER00480"/>
</dbReference>
<evidence type="ECO:0000256" key="3">
    <source>
        <dbReference type="ARBA" id="ARBA00022519"/>
    </source>
</evidence>
<keyword evidence="6 10" id="KW-0378">Hydrolase</keyword>
<dbReference type="CDD" id="cd07398">
    <property type="entry name" value="MPP_YbbF-LpxH"/>
    <property type="match status" value="1"/>
</dbReference>
<evidence type="ECO:0000259" key="11">
    <source>
        <dbReference type="Pfam" id="PF00149"/>
    </source>
</evidence>
<proteinExistence type="inferred from homology"/>
<feature type="binding site" evidence="10">
    <location>
        <position position="37"/>
    </location>
    <ligand>
        <name>Mn(2+)</name>
        <dbReference type="ChEBI" id="CHEBI:29035"/>
        <label>1</label>
    </ligand>
</feature>
<evidence type="ECO:0000256" key="9">
    <source>
        <dbReference type="ARBA" id="ARBA00023211"/>
    </source>
</evidence>
<comment type="caution">
    <text evidence="12">The sequence shown here is derived from an EMBL/GenBank/DDBJ whole genome shotgun (WGS) entry which is preliminary data.</text>
</comment>
<feature type="binding site" evidence="10">
    <location>
        <position position="159"/>
    </location>
    <ligand>
        <name>substrate</name>
    </ligand>
</feature>
<evidence type="ECO:0000256" key="4">
    <source>
        <dbReference type="ARBA" id="ARBA00022556"/>
    </source>
</evidence>
<feature type="binding site" evidence="10">
    <location>
        <position position="190"/>
    </location>
    <ligand>
        <name>substrate</name>
    </ligand>
</feature>
<comment type="catalytic activity">
    <reaction evidence="10">
        <text>UDP-2-N,3-O-bis[(3R)-3-hydroxytetradecanoyl]-alpha-D-glucosamine + H2O = 2-N,3-O-bis[(3R)-3-hydroxytetradecanoyl]-alpha-D-glucosaminyl 1-phosphate + UMP + 2 H(+)</text>
        <dbReference type="Rhea" id="RHEA:25213"/>
        <dbReference type="ChEBI" id="CHEBI:15377"/>
        <dbReference type="ChEBI" id="CHEBI:15378"/>
        <dbReference type="ChEBI" id="CHEBI:57865"/>
        <dbReference type="ChEBI" id="CHEBI:57957"/>
        <dbReference type="ChEBI" id="CHEBI:78847"/>
        <dbReference type="EC" id="3.6.1.54"/>
    </reaction>
</comment>
<evidence type="ECO:0000256" key="5">
    <source>
        <dbReference type="ARBA" id="ARBA00022723"/>
    </source>
</evidence>
<comment type="subcellular location">
    <subcellularLocation>
        <location evidence="10">Cell inner membrane</location>
        <topology evidence="10">Peripheral membrane protein</topology>
        <orientation evidence="10">Cytoplasmic side</orientation>
    </subcellularLocation>
</comment>
<dbReference type="InterPro" id="IPR004843">
    <property type="entry name" value="Calcineurin-like_PHP"/>
</dbReference>
<gene>
    <name evidence="10" type="primary">lpxH</name>
    <name evidence="12" type="ORF">ENJ12_04190</name>
</gene>
<dbReference type="AlphaFoldDB" id="A0A831RU12"/>
<comment type="pathway">
    <text evidence="10">Glycolipid biosynthesis; lipid IV(A) biosynthesis; lipid IV(A) from (3R)-3-hydroxytetradecanoyl-[acyl-carrier-protein] and UDP-N-acetyl-alpha-D-glucosamine: step 4/6.</text>
</comment>
<evidence type="ECO:0000256" key="10">
    <source>
        <dbReference type="HAMAP-Rule" id="MF_00575"/>
    </source>
</evidence>
<evidence type="ECO:0000256" key="2">
    <source>
        <dbReference type="ARBA" id="ARBA00022516"/>
    </source>
</evidence>
<feature type="binding site" evidence="10">
    <location>
        <position position="74"/>
    </location>
    <ligand>
        <name>Mn(2+)</name>
        <dbReference type="ChEBI" id="CHEBI:29035"/>
        <label>2</label>
    </ligand>
</feature>
<feature type="binding site" evidence="10">
    <location>
        <position position="192"/>
    </location>
    <ligand>
        <name>Mn(2+)</name>
        <dbReference type="ChEBI" id="CHEBI:29035"/>
        <label>1</label>
    </ligand>
</feature>
<keyword evidence="8 10" id="KW-0472">Membrane</keyword>
<protein>
    <recommendedName>
        <fullName evidence="10">UDP-2,3-diacylglucosamine hydrolase</fullName>
        <ecNumber evidence="10">3.6.1.54</ecNumber>
    </recommendedName>
    <alternativeName>
        <fullName evidence="10">UDP-2,3-diacylglucosamine diphosphatase</fullName>
    </alternativeName>
</protein>
<dbReference type="InterPro" id="IPR029052">
    <property type="entry name" value="Metallo-depent_PP-like"/>
</dbReference>
<evidence type="ECO:0000256" key="7">
    <source>
        <dbReference type="ARBA" id="ARBA00023098"/>
    </source>
</evidence>
<dbReference type="NCBIfam" id="NF003743">
    <property type="entry name" value="PRK05340.1"/>
    <property type="match status" value="1"/>
</dbReference>
<organism evidence="12">
    <name type="scientific">Thiolapillus brandeum</name>
    <dbReference type="NCBI Taxonomy" id="1076588"/>
    <lineage>
        <taxon>Bacteria</taxon>
        <taxon>Pseudomonadati</taxon>
        <taxon>Pseudomonadota</taxon>
        <taxon>Gammaproteobacteria</taxon>
        <taxon>Chromatiales</taxon>
        <taxon>Sedimenticolaceae</taxon>
        <taxon>Thiolapillus</taxon>
    </lineage>
</organism>
<dbReference type="InterPro" id="IPR010138">
    <property type="entry name" value="UDP-diacylglucosamine_Hdrlase"/>
</dbReference>
<feature type="domain" description="Calcineurin-like phosphoesterase" evidence="11">
    <location>
        <begin position="2"/>
        <end position="194"/>
    </location>
</feature>
<feature type="binding site" evidence="10">
    <location>
        <position position="162"/>
    </location>
    <ligand>
        <name>substrate</name>
    </ligand>
</feature>
<keyword evidence="3 10" id="KW-0997">Cell inner membrane</keyword>
<feature type="binding site" evidence="10">
    <location>
        <position position="5"/>
    </location>
    <ligand>
        <name>Mn(2+)</name>
        <dbReference type="ChEBI" id="CHEBI:29035"/>
        <label>1</label>
    </ligand>
</feature>
<dbReference type="PANTHER" id="PTHR34990:SF1">
    <property type="entry name" value="UDP-2,3-DIACYLGLUCOSAMINE HYDROLASE"/>
    <property type="match status" value="1"/>
</dbReference>
<dbReference type="Pfam" id="PF00149">
    <property type="entry name" value="Metallophos"/>
    <property type="match status" value="1"/>
</dbReference>
<dbReference type="NCBIfam" id="TIGR01854">
    <property type="entry name" value="lipid_A_lpxH"/>
    <property type="match status" value="1"/>
</dbReference>
<comment type="function">
    <text evidence="10">Hydrolyzes the pyrophosphate bond of UDP-2,3-diacylglucosamine to yield 2,3-diacylglucosamine 1-phosphate (lipid X) and UMP by catalyzing the attack of water at the alpha-P atom. Involved in the biosynthesis of lipid A, a phosphorylated glycolipid that anchors the lipopolysaccharide to the outer membrane of the cell.</text>
</comment>
<dbReference type="Proteomes" id="UP000886339">
    <property type="component" value="Unassembled WGS sequence"/>
</dbReference>
<dbReference type="SUPFAM" id="SSF56300">
    <property type="entry name" value="Metallo-dependent phosphatases"/>
    <property type="match status" value="1"/>
</dbReference>
<keyword evidence="1 10" id="KW-1003">Cell membrane</keyword>
<dbReference type="GO" id="GO:0008758">
    <property type="term" value="F:UDP-2,3-diacylglucosamine hydrolase activity"/>
    <property type="evidence" value="ECO:0007669"/>
    <property type="project" value="UniProtKB-UniRule"/>
</dbReference>
<feature type="binding site" evidence="10">
    <location>
        <position position="109"/>
    </location>
    <ligand>
        <name>Mn(2+)</name>
        <dbReference type="ChEBI" id="CHEBI:29035"/>
        <label>2</label>
    </ligand>
</feature>
<comment type="similarity">
    <text evidence="10">Belongs to the LpxH family.</text>
</comment>
<evidence type="ECO:0000256" key="6">
    <source>
        <dbReference type="ARBA" id="ARBA00022801"/>
    </source>
</evidence>
<keyword evidence="7 10" id="KW-0443">Lipid metabolism</keyword>
<reference evidence="12" key="1">
    <citation type="journal article" date="2020" name="mSystems">
        <title>Genome- and Community-Level Interaction Insights into Carbon Utilization and Element Cycling Functions of Hydrothermarchaeota in Hydrothermal Sediment.</title>
        <authorList>
            <person name="Zhou Z."/>
            <person name="Liu Y."/>
            <person name="Xu W."/>
            <person name="Pan J."/>
            <person name="Luo Z.H."/>
            <person name="Li M."/>
        </authorList>
    </citation>
    <scope>NUCLEOTIDE SEQUENCE [LARGE SCALE GENOMIC DNA]</scope>
    <source>
        <strain evidence="12">HyVt-458</strain>
    </source>
</reference>
<keyword evidence="4 10" id="KW-0441">Lipid A biosynthesis</keyword>
<feature type="binding site" evidence="10">
    <location>
        <position position="155"/>
    </location>
    <ligand>
        <name>substrate</name>
    </ligand>
</feature>
<dbReference type="GO" id="GO:0009245">
    <property type="term" value="P:lipid A biosynthetic process"/>
    <property type="evidence" value="ECO:0007669"/>
    <property type="project" value="UniProtKB-UniRule"/>
</dbReference>
<dbReference type="GO" id="GO:0030145">
    <property type="term" value="F:manganese ion binding"/>
    <property type="evidence" value="ECO:0007669"/>
    <property type="project" value="UniProtKB-UniRule"/>
</dbReference>
<dbReference type="GO" id="GO:0019897">
    <property type="term" value="C:extrinsic component of plasma membrane"/>
    <property type="evidence" value="ECO:0007669"/>
    <property type="project" value="UniProtKB-UniRule"/>
</dbReference>
<dbReference type="PANTHER" id="PTHR34990">
    <property type="entry name" value="UDP-2,3-DIACYLGLUCOSAMINE HYDROLASE-RELATED"/>
    <property type="match status" value="1"/>
</dbReference>
<comment type="cofactor">
    <cofactor evidence="10">
        <name>Mn(2+)</name>
        <dbReference type="ChEBI" id="CHEBI:29035"/>
    </cofactor>
    <text evidence="10">Binds 2 Mn(2+) ions per subunit in a binuclear metal center.</text>
</comment>
<evidence type="ECO:0000256" key="8">
    <source>
        <dbReference type="ARBA" id="ARBA00023136"/>
    </source>
</evidence>
<dbReference type="HAMAP" id="MF_00575">
    <property type="entry name" value="LpxH"/>
    <property type="match status" value="1"/>
</dbReference>
<keyword evidence="9 10" id="KW-0464">Manganese</keyword>
<keyword evidence="2 10" id="KW-0444">Lipid biosynthesis</keyword>
<evidence type="ECO:0000256" key="1">
    <source>
        <dbReference type="ARBA" id="ARBA00022475"/>
    </source>
</evidence>
<feature type="binding site" evidence="10">
    <location>
        <position position="190"/>
    </location>
    <ligand>
        <name>Mn(2+)</name>
        <dbReference type="ChEBI" id="CHEBI:29035"/>
        <label>2</label>
    </ligand>
</feature>
<dbReference type="InterPro" id="IPR043461">
    <property type="entry name" value="LpxH-like"/>
</dbReference>
<keyword evidence="5 10" id="KW-0479">Metal-binding</keyword>
<feature type="binding site" evidence="10">
    <location>
        <begin position="74"/>
        <end position="75"/>
    </location>
    <ligand>
        <name>substrate</name>
    </ligand>
</feature>
<name>A0A831RU12_9GAMM</name>
<dbReference type="EMBL" id="DRLF01000150">
    <property type="protein sequence ID" value="HEC06022.1"/>
    <property type="molecule type" value="Genomic_DNA"/>
</dbReference>
<evidence type="ECO:0000313" key="12">
    <source>
        <dbReference type="EMBL" id="HEC06022.1"/>
    </source>
</evidence>
<sequence length="236" mass="26368">MSDLHLSPATPAIMQQFQRFLDSDVLKQADALYILGDLFDAWIGDDDPSPFAAQVREMLHEASSHTNLYFQHGNRDFLLGEDFARAANMTLLPEEQVIQVADEPVLLLHGDQLCTDDKDYQQARKLFRSPAFQAQAMAMSIPERIQKAAEIRQMSGEAKAVKSSDIMDVNQMAVEAMMKKHAVQRLIHGHTHRPGTHDFTLDGHAAKRTVLADWNGQASTVLRINTSTGEEQSLSL</sequence>
<dbReference type="GO" id="GO:0005737">
    <property type="term" value="C:cytoplasm"/>
    <property type="evidence" value="ECO:0007669"/>
    <property type="project" value="InterPro"/>
</dbReference>
<dbReference type="Gene3D" id="3.60.21.10">
    <property type="match status" value="1"/>
</dbReference>
<dbReference type="EC" id="3.6.1.54" evidence="10"/>
<feature type="binding site" evidence="10">
    <location>
        <position position="117"/>
    </location>
    <ligand>
        <name>substrate</name>
    </ligand>
</feature>
<feature type="binding site" evidence="10">
    <location>
        <position position="3"/>
    </location>
    <ligand>
        <name>Mn(2+)</name>
        <dbReference type="ChEBI" id="CHEBI:29035"/>
        <label>1</label>
    </ligand>
</feature>
<feature type="binding site" evidence="10">
    <location>
        <position position="37"/>
    </location>
    <ligand>
        <name>Mn(2+)</name>
        <dbReference type="ChEBI" id="CHEBI:29035"/>
        <label>2</label>
    </ligand>
</feature>
<accession>A0A831RU12</accession>